<gene>
    <name evidence="5" type="ORF">RN001_010893</name>
</gene>
<evidence type="ECO:0000313" key="6">
    <source>
        <dbReference type="Proteomes" id="UP001353858"/>
    </source>
</evidence>
<dbReference type="PRINTS" id="PR00838">
    <property type="entry name" value="V5ALLERGEN"/>
</dbReference>
<keyword evidence="6" id="KW-1185">Reference proteome</keyword>
<dbReference type="PRINTS" id="PR00837">
    <property type="entry name" value="V5TPXLIKE"/>
</dbReference>
<evidence type="ECO:0000256" key="2">
    <source>
        <dbReference type="ARBA" id="ARBA00022525"/>
    </source>
</evidence>
<comment type="subcellular location">
    <subcellularLocation>
        <location evidence="1">Secreted</location>
    </subcellularLocation>
</comment>
<dbReference type="InterPro" id="IPR014044">
    <property type="entry name" value="CAP_dom"/>
</dbReference>
<evidence type="ECO:0000259" key="4">
    <source>
        <dbReference type="SMART" id="SM00198"/>
    </source>
</evidence>
<accession>A0AAN7SER6</accession>
<sequence length="191" mass="22124">MLFFNLLLLVYSTHCKIYESGVNQDEVDVILKKHNDVRLLVAQGKLGNQPKASNLKRLKYDFRLAEEAQKIADSCIYAHSKVIDDRWKDVGQNLYRRVSKRIVFGTDWNHAIEKWFKEHEVYTYTIHPKPATAHYTQLVGAKTEYVGCGYSLCKAESDLKYTKLYVCNYGPFANYDEKYPYKAGEGCDNLC</sequence>
<dbReference type="InterPro" id="IPR001283">
    <property type="entry name" value="CRISP-related"/>
</dbReference>
<dbReference type="PANTHER" id="PTHR10334">
    <property type="entry name" value="CYSTEINE-RICH SECRETORY PROTEIN-RELATED"/>
    <property type="match status" value="1"/>
</dbReference>
<keyword evidence="2" id="KW-0964">Secreted</keyword>
<proteinExistence type="predicted"/>
<dbReference type="EMBL" id="JARPUR010000004">
    <property type="protein sequence ID" value="KAK4878387.1"/>
    <property type="molecule type" value="Genomic_DNA"/>
</dbReference>
<dbReference type="SMART" id="SM00198">
    <property type="entry name" value="SCP"/>
    <property type="match status" value="1"/>
</dbReference>
<feature type="domain" description="SCP" evidence="4">
    <location>
        <begin position="25"/>
        <end position="177"/>
    </location>
</feature>
<evidence type="ECO:0000256" key="1">
    <source>
        <dbReference type="ARBA" id="ARBA00004613"/>
    </source>
</evidence>
<evidence type="ECO:0000313" key="5">
    <source>
        <dbReference type="EMBL" id="KAK4878387.1"/>
    </source>
</evidence>
<reference evidence="6" key="1">
    <citation type="submission" date="2023-01" db="EMBL/GenBank/DDBJ databases">
        <title>Key to firefly adult light organ development and bioluminescence: homeobox transcription factors regulate luciferase expression and transportation to peroxisome.</title>
        <authorList>
            <person name="Fu X."/>
        </authorList>
    </citation>
    <scope>NUCLEOTIDE SEQUENCE [LARGE SCALE GENOMIC DNA]</scope>
</reference>
<dbReference type="Pfam" id="PF00188">
    <property type="entry name" value="CAP"/>
    <property type="match status" value="1"/>
</dbReference>
<dbReference type="SUPFAM" id="SSF55797">
    <property type="entry name" value="PR-1-like"/>
    <property type="match status" value="1"/>
</dbReference>
<dbReference type="AlphaFoldDB" id="A0AAN7SER6"/>
<comment type="caution">
    <text evidence="5">The sequence shown here is derived from an EMBL/GenBank/DDBJ whole genome shotgun (WGS) entry which is preliminary data.</text>
</comment>
<dbReference type="Proteomes" id="UP001353858">
    <property type="component" value="Unassembled WGS sequence"/>
</dbReference>
<dbReference type="InterPro" id="IPR035940">
    <property type="entry name" value="CAP_sf"/>
</dbReference>
<dbReference type="Gene3D" id="3.40.33.10">
    <property type="entry name" value="CAP"/>
    <property type="match status" value="1"/>
</dbReference>
<feature type="signal peptide" evidence="3">
    <location>
        <begin position="1"/>
        <end position="15"/>
    </location>
</feature>
<organism evidence="5 6">
    <name type="scientific">Aquatica leii</name>
    <dbReference type="NCBI Taxonomy" id="1421715"/>
    <lineage>
        <taxon>Eukaryota</taxon>
        <taxon>Metazoa</taxon>
        <taxon>Ecdysozoa</taxon>
        <taxon>Arthropoda</taxon>
        <taxon>Hexapoda</taxon>
        <taxon>Insecta</taxon>
        <taxon>Pterygota</taxon>
        <taxon>Neoptera</taxon>
        <taxon>Endopterygota</taxon>
        <taxon>Coleoptera</taxon>
        <taxon>Polyphaga</taxon>
        <taxon>Elateriformia</taxon>
        <taxon>Elateroidea</taxon>
        <taxon>Lampyridae</taxon>
        <taxon>Luciolinae</taxon>
        <taxon>Aquatica</taxon>
    </lineage>
</organism>
<feature type="chain" id="PRO_5042897636" description="SCP domain-containing protein" evidence="3">
    <location>
        <begin position="16"/>
        <end position="191"/>
    </location>
</feature>
<protein>
    <recommendedName>
        <fullName evidence="4">SCP domain-containing protein</fullName>
    </recommendedName>
</protein>
<evidence type="ECO:0000256" key="3">
    <source>
        <dbReference type="SAM" id="SignalP"/>
    </source>
</evidence>
<dbReference type="CDD" id="cd05380">
    <property type="entry name" value="CAP_euk"/>
    <property type="match status" value="1"/>
</dbReference>
<name>A0AAN7SER6_9COLE</name>
<dbReference type="GO" id="GO:0005576">
    <property type="term" value="C:extracellular region"/>
    <property type="evidence" value="ECO:0007669"/>
    <property type="project" value="UniProtKB-SubCell"/>
</dbReference>
<keyword evidence="3" id="KW-0732">Signal</keyword>
<dbReference type="InterPro" id="IPR002413">
    <property type="entry name" value="V5_allergen-like"/>
</dbReference>